<keyword evidence="4" id="KW-0812">Transmembrane</keyword>
<keyword evidence="5" id="KW-0479">Metal-binding</keyword>
<keyword evidence="10" id="KW-0472">Membrane</keyword>
<evidence type="ECO:0000256" key="5">
    <source>
        <dbReference type="ARBA" id="ARBA00022723"/>
    </source>
</evidence>
<keyword evidence="6" id="KW-0256">Endoplasmic reticulum</keyword>
<dbReference type="SUPFAM" id="SSF55856">
    <property type="entry name" value="Cytochrome b5-like heme/steroid binding domain"/>
    <property type="match status" value="1"/>
</dbReference>
<dbReference type="Proteomes" id="UP000604273">
    <property type="component" value="Unassembled WGS sequence"/>
</dbReference>
<evidence type="ECO:0000256" key="7">
    <source>
        <dbReference type="ARBA" id="ARBA00022848"/>
    </source>
</evidence>
<proteinExistence type="inferred from homology"/>
<evidence type="ECO:0000256" key="10">
    <source>
        <dbReference type="ARBA" id="ARBA00023136"/>
    </source>
</evidence>
<evidence type="ECO:0000256" key="1">
    <source>
        <dbReference type="ARBA" id="ARBA00004131"/>
    </source>
</evidence>
<comment type="caution">
    <text evidence="14">The sequence shown here is derived from an EMBL/GenBank/DDBJ whole genome shotgun (WGS) entry which is preliminary data.</text>
</comment>
<evidence type="ECO:0000313" key="14">
    <source>
        <dbReference type="EMBL" id="KAF4943271.1"/>
    </source>
</evidence>
<evidence type="ECO:0000256" key="11">
    <source>
        <dbReference type="ARBA" id="ARBA00037877"/>
    </source>
</evidence>
<keyword evidence="9" id="KW-0408">Iron</keyword>
<dbReference type="GO" id="GO:0016126">
    <property type="term" value="P:sterol biosynthetic process"/>
    <property type="evidence" value="ECO:0007669"/>
    <property type="project" value="TreeGrafter"/>
</dbReference>
<evidence type="ECO:0000256" key="9">
    <source>
        <dbReference type="ARBA" id="ARBA00023004"/>
    </source>
</evidence>
<keyword evidence="2" id="KW-0813">Transport</keyword>
<evidence type="ECO:0000256" key="4">
    <source>
        <dbReference type="ARBA" id="ARBA00022692"/>
    </source>
</evidence>
<dbReference type="Gene3D" id="3.10.120.10">
    <property type="entry name" value="Cytochrome b5-like heme/steroid binding domain"/>
    <property type="match status" value="1"/>
</dbReference>
<dbReference type="PANTHER" id="PTHR19359:SF150">
    <property type="entry name" value="CYTOCHROME B5"/>
    <property type="match status" value="1"/>
</dbReference>
<dbReference type="GO" id="GO:0046872">
    <property type="term" value="F:metal ion binding"/>
    <property type="evidence" value="ECO:0007669"/>
    <property type="project" value="UniProtKB-KW"/>
</dbReference>
<evidence type="ECO:0000256" key="12">
    <source>
        <dbReference type="ARBA" id="ARBA00038168"/>
    </source>
</evidence>
<dbReference type="PANTHER" id="PTHR19359">
    <property type="entry name" value="CYTOCHROME B5"/>
    <property type="match status" value="1"/>
</dbReference>
<keyword evidence="7" id="KW-0492">Microsome</keyword>
<dbReference type="InterPro" id="IPR036400">
    <property type="entry name" value="Cyt_B5-like_heme/steroid_sf"/>
</dbReference>
<evidence type="ECO:0000256" key="6">
    <source>
        <dbReference type="ARBA" id="ARBA00022824"/>
    </source>
</evidence>
<comment type="similarity">
    <text evidence="12">Belongs to the cytochrome b5 family.</text>
</comment>
<sequence>MSKEFTYQEVAEHNTKNDLYCVIHDKVYDVGPFIYEHP</sequence>
<dbReference type="Pfam" id="PF00173">
    <property type="entry name" value="Cyt-b5"/>
    <property type="match status" value="1"/>
</dbReference>
<accession>A0A8H4SPP6</accession>
<dbReference type="AlphaFoldDB" id="A0A8H4SPP6"/>
<reference evidence="14" key="2">
    <citation type="submission" date="2020-05" db="EMBL/GenBank/DDBJ databases">
        <authorList>
            <person name="Kim H.-S."/>
            <person name="Proctor R.H."/>
            <person name="Brown D.W."/>
        </authorList>
    </citation>
    <scope>NUCLEOTIDE SEQUENCE</scope>
    <source>
        <strain evidence="14">NRRL 45417</strain>
    </source>
</reference>
<reference evidence="14" key="1">
    <citation type="journal article" date="2020" name="BMC Genomics">
        <title>Correction to: Identification and distribution of gene clusters required for synthesis of sphingolipid metabolism inhibitors in diverse species of the filamentous fungus Fusarium.</title>
        <authorList>
            <person name="Kim H.S."/>
            <person name="Lohmar J.M."/>
            <person name="Busman M."/>
            <person name="Brown D.W."/>
            <person name="Naumann T.A."/>
            <person name="Divon H.H."/>
            <person name="Lysoe E."/>
            <person name="Uhlig S."/>
            <person name="Proctor R.H."/>
        </authorList>
    </citation>
    <scope>NUCLEOTIDE SEQUENCE</scope>
    <source>
        <strain evidence="14">NRRL 45417</strain>
    </source>
</reference>
<dbReference type="GO" id="GO:0005789">
    <property type="term" value="C:endoplasmic reticulum membrane"/>
    <property type="evidence" value="ECO:0007669"/>
    <property type="project" value="UniProtKB-SubCell"/>
</dbReference>
<evidence type="ECO:0000256" key="2">
    <source>
        <dbReference type="ARBA" id="ARBA00022448"/>
    </source>
</evidence>
<feature type="domain" description="Cytochrome b5 heme-binding" evidence="13">
    <location>
        <begin position="2"/>
        <end position="38"/>
    </location>
</feature>
<protein>
    <recommendedName>
        <fullName evidence="13">Cytochrome b5 heme-binding domain-containing protein</fullName>
    </recommendedName>
</protein>
<dbReference type="OrthoDB" id="260519at2759"/>
<evidence type="ECO:0000313" key="15">
    <source>
        <dbReference type="Proteomes" id="UP000604273"/>
    </source>
</evidence>
<dbReference type="GO" id="GO:0020037">
    <property type="term" value="F:heme binding"/>
    <property type="evidence" value="ECO:0007669"/>
    <property type="project" value="TreeGrafter"/>
</dbReference>
<comment type="subcellular location">
    <subcellularLocation>
        <location evidence="1">Endoplasmic reticulum membrane</location>
        <topology evidence="1">Single-pass membrane protein</topology>
        <orientation evidence="1">Cytoplasmic side</orientation>
    </subcellularLocation>
    <subcellularLocation>
        <location evidence="11">Microsome membrane</location>
        <topology evidence="11">Single-pass membrane protein</topology>
        <orientation evidence="11">Cytoplasmic side</orientation>
    </subcellularLocation>
</comment>
<name>A0A8H4SPP6_9HYPO</name>
<evidence type="ECO:0000256" key="8">
    <source>
        <dbReference type="ARBA" id="ARBA00022982"/>
    </source>
</evidence>
<evidence type="ECO:0000256" key="3">
    <source>
        <dbReference type="ARBA" id="ARBA00022617"/>
    </source>
</evidence>
<dbReference type="InterPro" id="IPR050668">
    <property type="entry name" value="Cytochrome_b5"/>
</dbReference>
<keyword evidence="3" id="KW-0349">Heme</keyword>
<dbReference type="PROSITE" id="PS50255">
    <property type="entry name" value="CYTOCHROME_B5_2"/>
    <property type="match status" value="1"/>
</dbReference>
<feature type="non-terminal residue" evidence="14">
    <location>
        <position position="38"/>
    </location>
</feature>
<organism evidence="14 15">
    <name type="scientific">Fusarium gaditjirri</name>
    <dbReference type="NCBI Taxonomy" id="282569"/>
    <lineage>
        <taxon>Eukaryota</taxon>
        <taxon>Fungi</taxon>
        <taxon>Dikarya</taxon>
        <taxon>Ascomycota</taxon>
        <taxon>Pezizomycotina</taxon>
        <taxon>Sordariomycetes</taxon>
        <taxon>Hypocreomycetidae</taxon>
        <taxon>Hypocreales</taxon>
        <taxon>Nectriaceae</taxon>
        <taxon>Fusarium</taxon>
        <taxon>Fusarium nisikadoi species complex</taxon>
    </lineage>
</organism>
<keyword evidence="15" id="KW-1185">Reference proteome</keyword>
<dbReference type="InterPro" id="IPR001199">
    <property type="entry name" value="Cyt_B5-like_heme/steroid-bd"/>
</dbReference>
<dbReference type="EMBL" id="JABFAI010000607">
    <property type="protein sequence ID" value="KAF4943271.1"/>
    <property type="molecule type" value="Genomic_DNA"/>
</dbReference>
<evidence type="ECO:0000259" key="13">
    <source>
        <dbReference type="PROSITE" id="PS50255"/>
    </source>
</evidence>
<keyword evidence="8" id="KW-0249">Electron transport</keyword>
<gene>
    <name evidence="14" type="ORF">FGADI_13521</name>
</gene>